<evidence type="ECO:0000256" key="5">
    <source>
        <dbReference type="ARBA" id="ARBA00023136"/>
    </source>
</evidence>
<keyword evidence="10" id="KW-0132">Cell division</keyword>
<feature type="transmembrane region" description="Helical" evidence="7">
    <location>
        <begin position="66"/>
        <end position="89"/>
    </location>
</feature>
<evidence type="ECO:0000313" key="10">
    <source>
        <dbReference type="EMBL" id="KKU33357.1"/>
    </source>
</evidence>
<dbReference type="GO" id="GO:0022857">
    <property type="term" value="F:transmembrane transporter activity"/>
    <property type="evidence" value="ECO:0007669"/>
    <property type="project" value="TreeGrafter"/>
</dbReference>
<dbReference type="Pfam" id="PF12704">
    <property type="entry name" value="MacB_PCD"/>
    <property type="match status" value="2"/>
</dbReference>
<feature type="transmembrane region" description="Helical" evidence="7">
    <location>
        <begin position="524"/>
        <end position="550"/>
    </location>
</feature>
<keyword evidence="2" id="KW-1003">Cell membrane</keyword>
<keyword evidence="3 7" id="KW-0812">Transmembrane</keyword>
<evidence type="ECO:0000313" key="11">
    <source>
        <dbReference type="Proteomes" id="UP000034794"/>
    </source>
</evidence>
<feature type="domain" description="ABC3 transporter permease C-terminal" evidence="8">
    <location>
        <begin position="528"/>
        <end position="648"/>
    </location>
</feature>
<evidence type="ECO:0000259" key="8">
    <source>
        <dbReference type="Pfam" id="PF02687"/>
    </source>
</evidence>
<reference evidence="10 11" key="1">
    <citation type="journal article" date="2015" name="Nature">
        <title>rRNA introns, odd ribosomes, and small enigmatic genomes across a large radiation of phyla.</title>
        <authorList>
            <person name="Brown C.T."/>
            <person name="Hug L.A."/>
            <person name="Thomas B.C."/>
            <person name="Sharon I."/>
            <person name="Castelle C.J."/>
            <person name="Singh A."/>
            <person name="Wilkins M.J."/>
            <person name="Williams K.H."/>
            <person name="Banfield J.F."/>
        </authorList>
    </citation>
    <scope>NUCLEOTIDE SEQUENCE [LARGE SCALE GENOMIC DNA]</scope>
</reference>
<keyword evidence="4 7" id="KW-1133">Transmembrane helix</keyword>
<comment type="similarity">
    <text evidence="6">Belongs to the ABC-4 integral membrane protein family.</text>
</comment>
<comment type="subcellular location">
    <subcellularLocation>
        <location evidence="1">Cell membrane</location>
        <topology evidence="1">Multi-pass membrane protein</topology>
    </subcellularLocation>
</comment>
<comment type="caution">
    <text evidence="10">The sequence shown here is derived from an EMBL/GenBank/DDBJ whole genome shotgun (WGS) entry which is preliminary data.</text>
</comment>
<feature type="domain" description="MacB-like periplasmic core" evidence="9">
    <location>
        <begin position="391"/>
        <end position="500"/>
    </location>
</feature>
<protein>
    <submittedName>
        <fullName evidence="10">Cell division protein FtsX</fullName>
    </submittedName>
</protein>
<keyword evidence="5 7" id="KW-0472">Membrane</keyword>
<dbReference type="AlphaFoldDB" id="A0A0G1PKZ4"/>
<feature type="transmembrane region" description="Helical" evidence="7">
    <location>
        <begin position="615"/>
        <end position="639"/>
    </location>
</feature>
<dbReference type="GO" id="GO:0051301">
    <property type="term" value="P:cell division"/>
    <property type="evidence" value="ECO:0007669"/>
    <property type="project" value="UniProtKB-KW"/>
</dbReference>
<dbReference type="InterPro" id="IPR003838">
    <property type="entry name" value="ABC3_permease_C"/>
</dbReference>
<evidence type="ECO:0000256" key="1">
    <source>
        <dbReference type="ARBA" id="ARBA00004651"/>
    </source>
</evidence>
<dbReference type="PANTHER" id="PTHR30572:SF4">
    <property type="entry name" value="ABC TRANSPORTER PERMEASE YTRF"/>
    <property type="match status" value="1"/>
</dbReference>
<evidence type="ECO:0000256" key="4">
    <source>
        <dbReference type="ARBA" id="ARBA00022989"/>
    </source>
</evidence>
<sequence length="656" mass="71676">MNKVSKFLKTILSVVMSLRKVRLMSPRQMVLSAKKWWKTPRQGSLSNKAVYNLALRNLRNQPSRTAMTVTAIAMGTAAVVFLVSFAYGLQDIVTKRLVSPNSMRLTDVVSSTTSLALTDKTIDDIKKIDGVDDVAQMISLAGSLTLSDSRLDVVVLSVGQNYFNYASPSLVSGAWMSPEAFTKYTGATGELSSLVGEVAGYSTDTQNSEDPVKGDLIEEDEQSFLIDDDEYLPVRERPERTSRLLGYIRGSVLKSYKGKLVWGGDYNSVDSSGKTYLSQEGEWFGKWMRAKIPLYKELVSTIYEPMIDEAGQQVTRQGFLTLNSVKILNKTQEYVQEGMEKIGGQVLGEATEAGVTQISVAGMNSTVSAELVKVAVQETTDHATASAELSLVEIKRVEGKEVVVTSALLNTFKLKPEEVIGKTVTLQYILSGGQIPGSSGRVLTNVVQYKVTGVVKDDKKPMVYVPVQDLQSVGVDKYSQLKVLAKDSTSLPGVREKIQAMGFSTQSIMDTLAQVDRLFRVMRFLLGAFGFTALVVALFGMFNTLTISLLERSREVGVMKTLGTVDRDIFRLFMAESVLIGIIGGTSGVVVGNLVGKTVNLLSMLWREDKTINLFKTPTLFALGVLLLAIGVGFATGLYPAMRAKKISALNALRYE</sequence>
<evidence type="ECO:0000256" key="3">
    <source>
        <dbReference type="ARBA" id="ARBA00022692"/>
    </source>
</evidence>
<evidence type="ECO:0000256" key="7">
    <source>
        <dbReference type="SAM" id="Phobius"/>
    </source>
</evidence>
<dbReference type="Pfam" id="PF02687">
    <property type="entry name" value="FtsX"/>
    <property type="match status" value="1"/>
</dbReference>
<feature type="domain" description="MacB-like periplasmic core" evidence="9">
    <location>
        <begin position="65"/>
        <end position="182"/>
    </location>
</feature>
<dbReference type="Proteomes" id="UP000034794">
    <property type="component" value="Unassembled WGS sequence"/>
</dbReference>
<dbReference type="InterPro" id="IPR050250">
    <property type="entry name" value="Macrolide_Exporter_MacB"/>
</dbReference>
<dbReference type="PANTHER" id="PTHR30572">
    <property type="entry name" value="MEMBRANE COMPONENT OF TRANSPORTER-RELATED"/>
    <property type="match status" value="1"/>
</dbReference>
<gene>
    <name evidence="10" type="ORF">UX47_C0004G0002</name>
</gene>
<evidence type="ECO:0000256" key="2">
    <source>
        <dbReference type="ARBA" id="ARBA00022475"/>
    </source>
</evidence>
<organism evidence="10 11">
    <name type="scientific">Candidatus Collierbacteria bacterium GW2011_GWA2_46_26</name>
    <dbReference type="NCBI Taxonomy" id="1618381"/>
    <lineage>
        <taxon>Bacteria</taxon>
        <taxon>Candidatus Collieribacteriota</taxon>
    </lineage>
</organism>
<dbReference type="EMBL" id="LCMI01000004">
    <property type="protein sequence ID" value="KKU33357.1"/>
    <property type="molecule type" value="Genomic_DNA"/>
</dbReference>
<name>A0A0G1PKZ4_9BACT</name>
<dbReference type="GO" id="GO:0005886">
    <property type="term" value="C:plasma membrane"/>
    <property type="evidence" value="ECO:0007669"/>
    <property type="project" value="UniProtKB-SubCell"/>
</dbReference>
<dbReference type="InterPro" id="IPR025857">
    <property type="entry name" value="MacB_PCD"/>
</dbReference>
<keyword evidence="10" id="KW-0131">Cell cycle</keyword>
<accession>A0A0G1PKZ4</accession>
<feature type="transmembrane region" description="Helical" evidence="7">
    <location>
        <begin position="570"/>
        <end position="595"/>
    </location>
</feature>
<evidence type="ECO:0000256" key="6">
    <source>
        <dbReference type="ARBA" id="ARBA00038076"/>
    </source>
</evidence>
<evidence type="ECO:0000259" key="9">
    <source>
        <dbReference type="Pfam" id="PF12704"/>
    </source>
</evidence>
<proteinExistence type="inferred from homology"/>